<comment type="similarity">
    <text evidence="1">Belongs to the AHA1 family.</text>
</comment>
<sequence>MNAIVTESGVGSELVIVRTFAAPRDLVFDCLTKAEHLARWWGPHHFDVPFCESDVRPGGKIRIDMRGPEPHGTNPCFGEFLEVERPDRLSIMLRAFQEADGSWGIEHVTTFVFEDAAGGGTTMHMTTVIKQVSEKLLPALSGMEEGWSQSFEKLEALLPELV</sequence>
<dbReference type="RefSeq" id="WP_100282041.1">
    <property type="nucleotide sequence ID" value="NZ_CP024923.1"/>
</dbReference>
<name>A0A2K8MEB4_9SPHN</name>
<keyword evidence="4" id="KW-1185">Reference proteome</keyword>
<dbReference type="AlphaFoldDB" id="A0A2K8MEB4"/>
<dbReference type="Pfam" id="PF08327">
    <property type="entry name" value="AHSA1"/>
    <property type="match status" value="1"/>
</dbReference>
<dbReference type="SUPFAM" id="SSF55961">
    <property type="entry name" value="Bet v1-like"/>
    <property type="match status" value="1"/>
</dbReference>
<organism evidence="3 4">
    <name type="scientific">Sphingomonas psychrotolerans</name>
    <dbReference type="NCBI Taxonomy" id="1327635"/>
    <lineage>
        <taxon>Bacteria</taxon>
        <taxon>Pseudomonadati</taxon>
        <taxon>Pseudomonadota</taxon>
        <taxon>Alphaproteobacteria</taxon>
        <taxon>Sphingomonadales</taxon>
        <taxon>Sphingomonadaceae</taxon>
        <taxon>Sphingomonas</taxon>
    </lineage>
</organism>
<dbReference type="EMBL" id="CP024923">
    <property type="protein sequence ID" value="ATY32232.1"/>
    <property type="molecule type" value="Genomic_DNA"/>
</dbReference>
<dbReference type="OrthoDB" id="9805228at2"/>
<reference evidence="3 4" key="1">
    <citation type="submission" date="2017-11" db="EMBL/GenBank/DDBJ databases">
        <title>Complete genome sequence of Sphingomonas sp. Strain Cra20, a psychrotolerant potential plant growth promoting rhizobacteria.</title>
        <authorList>
            <person name="Luo Y."/>
        </authorList>
    </citation>
    <scope>NUCLEOTIDE SEQUENCE [LARGE SCALE GENOMIC DNA]</scope>
    <source>
        <strain evidence="3 4">Cra20</strain>
    </source>
</reference>
<proteinExistence type="inferred from homology"/>
<gene>
    <name evidence="3" type="ORF">CVN68_09795</name>
</gene>
<evidence type="ECO:0000259" key="2">
    <source>
        <dbReference type="Pfam" id="PF08327"/>
    </source>
</evidence>
<protein>
    <submittedName>
        <fullName evidence="3">SRPBCC domain-containing protein</fullName>
    </submittedName>
</protein>
<evidence type="ECO:0000256" key="1">
    <source>
        <dbReference type="ARBA" id="ARBA00006817"/>
    </source>
</evidence>
<dbReference type="InterPro" id="IPR023393">
    <property type="entry name" value="START-like_dom_sf"/>
</dbReference>
<dbReference type="InterPro" id="IPR013538">
    <property type="entry name" value="ASHA1/2-like_C"/>
</dbReference>
<evidence type="ECO:0000313" key="3">
    <source>
        <dbReference type="EMBL" id="ATY32232.1"/>
    </source>
</evidence>
<accession>A0A2K8MEB4</accession>
<dbReference type="Gene3D" id="3.30.530.20">
    <property type="match status" value="1"/>
</dbReference>
<evidence type="ECO:0000313" key="4">
    <source>
        <dbReference type="Proteomes" id="UP000229081"/>
    </source>
</evidence>
<dbReference type="Proteomes" id="UP000229081">
    <property type="component" value="Chromosome"/>
</dbReference>
<feature type="domain" description="Activator of Hsp90 ATPase homologue 1/2-like C-terminal" evidence="2">
    <location>
        <begin position="22"/>
        <end position="158"/>
    </location>
</feature>
<dbReference type="KEGG" id="sphc:CVN68_09795"/>